<dbReference type="OrthoDB" id="7846470at2"/>
<proteinExistence type="predicted"/>
<protein>
    <submittedName>
        <fullName evidence="1">Uncharacterized protein</fullName>
    </submittedName>
</protein>
<evidence type="ECO:0000313" key="1">
    <source>
        <dbReference type="EMBL" id="CDZ34057.1"/>
    </source>
</evidence>
<accession>A0A0T7FGB5</accession>
<dbReference type="AlphaFoldDB" id="A0A0T7FGB5"/>
<evidence type="ECO:0000313" key="2">
    <source>
        <dbReference type="Proteomes" id="UP000046176"/>
    </source>
</evidence>
<organism evidence="1 2">
    <name type="scientific">Neorhizobium galegae bv. officinalis</name>
    <dbReference type="NCBI Taxonomy" id="323656"/>
    <lineage>
        <taxon>Bacteria</taxon>
        <taxon>Pseudomonadati</taxon>
        <taxon>Pseudomonadota</taxon>
        <taxon>Alphaproteobacteria</taxon>
        <taxon>Hyphomicrobiales</taxon>
        <taxon>Rhizobiaceae</taxon>
        <taxon>Rhizobium/Agrobacterium group</taxon>
        <taxon>Neorhizobium</taxon>
    </lineage>
</organism>
<dbReference type="Proteomes" id="UP000046176">
    <property type="component" value="Unassembled WGS sequence"/>
</dbReference>
<sequence length="177" mass="20444">MQATRTAVRTAAPSQATSTRLQDILLLIGQLNYTWTNTESLLIHMIAGLAKVDKETAIVIFLTLNTTRARVDLVERLTKMRKTAPACRKEILETTRRLSDEAKLRNKYNHCIYSFDPDSGRNVTQSMRIFESRDEIKYGKIEELDAREIGRIRESINSLVAINRMFWDITERYSFPT</sequence>
<dbReference type="EMBL" id="CCRH01000005">
    <property type="protein sequence ID" value="CDZ34057.1"/>
    <property type="molecule type" value="Genomic_DNA"/>
</dbReference>
<gene>
    <name evidence="1" type="ORF">NGAL_HAMBI1145_21360</name>
</gene>
<reference evidence="1 2" key="1">
    <citation type="submission" date="2014-08" db="EMBL/GenBank/DDBJ databases">
        <authorList>
            <person name="Chen Y.-H."/>
        </authorList>
    </citation>
    <scope>NUCLEOTIDE SEQUENCE [LARGE SCALE GENOMIC DNA]</scope>
</reference>
<name>A0A0T7FGB5_NEOGA</name>
<dbReference type="RefSeq" id="WP_046666345.1">
    <property type="nucleotide sequence ID" value="NZ_CCRH01000005.1"/>
</dbReference>